<organism evidence="1 2">
    <name type="scientific">Choristoneura fumiferana</name>
    <name type="common">Spruce budworm moth</name>
    <name type="synonym">Archips fumiferana</name>
    <dbReference type="NCBI Taxonomy" id="7141"/>
    <lineage>
        <taxon>Eukaryota</taxon>
        <taxon>Metazoa</taxon>
        <taxon>Ecdysozoa</taxon>
        <taxon>Arthropoda</taxon>
        <taxon>Hexapoda</taxon>
        <taxon>Insecta</taxon>
        <taxon>Pterygota</taxon>
        <taxon>Neoptera</taxon>
        <taxon>Endopterygota</taxon>
        <taxon>Lepidoptera</taxon>
        <taxon>Glossata</taxon>
        <taxon>Ditrysia</taxon>
        <taxon>Tortricoidea</taxon>
        <taxon>Tortricidae</taxon>
        <taxon>Tortricinae</taxon>
        <taxon>Choristoneura</taxon>
    </lineage>
</organism>
<accession>A0ACC0K7F3</accession>
<keyword evidence="2" id="KW-1185">Reference proteome</keyword>
<evidence type="ECO:0000313" key="1">
    <source>
        <dbReference type="EMBL" id="KAI8432314.1"/>
    </source>
</evidence>
<evidence type="ECO:0000313" key="2">
    <source>
        <dbReference type="Proteomes" id="UP001064048"/>
    </source>
</evidence>
<dbReference type="Proteomes" id="UP001064048">
    <property type="component" value="Chromosome 7"/>
</dbReference>
<gene>
    <name evidence="1" type="ORF">MSG28_004734</name>
</gene>
<reference evidence="1 2" key="1">
    <citation type="journal article" date="2022" name="Genome Biol. Evol.">
        <title>The Spruce Budworm Genome: Reconstructing the Evolutionary History of Antifreeze Proteins.</title>
        <authorList>
            <person name="Beliveau C."/>
            <person name="Gagne P."/>
            <person name="Picq S."/>
            <person name="Vernygora O."/>
            <person name="Keeling C.I."/>
            <person name="Pinkney K."/>
            <person name="Doucet D."/>
            <person name="Wen F."/>
            <person name="Johnston J.S."/>
            <person name="Maaroufi H."/>
            <person name="Boyle B."/>
            <person name="Laroche J."/>
            <person name="Dewar K."/>
            <person name="Juretic N."/>
            <person name="Blackburn G."/>
            <person name="Nisole A."/>
            <person name="Brunet B."/>
            <person name="Brandao M."/>
            <person name="Lumley L."/>
            <person name="Duan J."/>
            <person name="Quan G."/>
            <person name="Lucarotti C.J."/>
            <person name="Roe A.D."/>
            <person name="Sperling F.A.H."/>
            <person name="Levesque R.C."/>
            <person name="Cusson M."/>
        </authorList>
    </citation>
    <scope>NUCLEOTIDE SEQUENCE [LARGE SCALE GENOMIC DNA]</scope>
    <source>
        <strain evidence="1">Glfc:IPQL:Cfum</strain>
    </source>
</reference>
<comment type="caution">
    <text evidence="1">The sequence shown here is derived from an EMBL/GenBank/DDBJ whole genome shotgun (WGS) entry which is preliminary data.</text>
</comment>
<protein>
    <submittedName>
        <fullName evidence="1">Uncharacterized protein</fullName>
    </submittedName>
</protein>
<proteinExistence type="predicted"/>
<sequence length="97" mass="11266">MQIMLSQTLMLVKKFHWIVIEDSENKTKLVENLLKESTLKYTHLNFRPPKPLASLGHNTDQESEILKYFVTVKDLEPLADNCTKVYESEVTCKVLNI</sequence>
<name>A0ACC0K7F3_CHOFU</name>
<dbReference type="EMBL" id="CM046107">
    <property type="protein sequence ID" value="KAI8432314.1"/>
    <property type="molecule type" value="Genomic_DNA"/>
</dbReference>